<evidence type="ECO:0000256" key="3">
    <source>
        <dbReference type="ARBA" id="ARBA00022448"/>
    </source>
</evidence>
<dbReference type="GO" id="GO:0006406">
    <property type="term" value="P:mRNA export from nucleus"/>
    <property type="evidence" value="ECO:0007669"/>
    <property type="project" value="TreeGrafter"/>
</dbReference>
<keyword evidence="7 9" id="KW-0906">Nuclear pore complex</keyword>
<evidence type="ECO:0000313" key="13">
    <source>
        <dbReference type="EMBL" id="KAE9982037.1"/>
    </source>
</evidence>
<comment type="subunit">
    <text evidence="9">Component of the nuclear pore complex (NPC).</text>
</comment>
<evidence type="ECO:0000313" key="12">
    <source>
        <dbReference type="EMBL" id="KAE9974922.1"/>
    </source>
</evidence>
<keyword evidence="8 9" id="KW-0539">Nucleus</keyword>
<keyword evidence="6 9" id="KW-0811">Translocation</keyword>
<keyword evidence="3 9" id="KW-0813">Transport</keyword>
<dbReference type="EMBL" id="WNWR01000544">
    <property type="protein sequence ID" value="KAE9974922.1"/>
    <property type="molecule type" value="Genomic_DNA"/>
</dbReference>
<keyword evidence="15" id="KW-1185">Reference proteome</keyword>
<dbReference type="EMBL" id="WNWS01000081">
    <property type="protein sequence ID" value="KAE9982037.1"/>
    <property type="molecule type" value="Genomic_DNA"/>
</dbReference>
<feature type="region of interest" description="Disordered" evidence="10">
    <location>
        <begin position="1"/>
        <end position="103"/>
    </location>
</feature>
<evidence type="ECO:0000256" key="10">
    <source>
        <dbReference type="SAM" id="MobiDB-lite"/>
    </source>
</evidence>
<reference evidence="13 14" key="1">
    <citation type="submission" date="2018-12" db="EMBL/GenBank/DDBJ databases">
        <title>Venturia inaequalis Genome Resource.</title>
        <authorList>
            <person name="Lichtner F.J."/>
        </authorList>
    </citation>
    <scope>NUCLEOTIDE SEQUENCE [LARGE SCALE GENOMIC DNA]</scope>
    <source>
        <strain evidence="13 14">120213</strain>
        <strain evidence="11">Bline_iso_100314</strain>
        <strain evidence="12 15">DMI_063113</strain>
    </source>
</reference>
<evidence type="ECO:0000256" key="6">
    <source>
        <dbReference type="ARBA" id="ARBA00023010"/>
    </source>
</evidence>
<name>A0A8H3V2T4_VENIN</name>
<feature type="compositionally biased region" description="Acidic residues" evidence="10">
    <location>
        <begin position="94"/>
        <end position="103"/>
    </location>
</feature>
<protein>
    <recommendedName>
        <fullName evidence="9">Nuclear pore complex protein Nup85</fullName>
    </recommendedName>
</protein>
<evidence type="ECO:0000256" key="5">
    <source>
        <dbReference type="ARBA" id="ARBA00022927"/>
    </source>
</evidence>
<evidence type="ECO:0000256" key="8">
    <source>
        <dbReference type="ARBA" id="ARBA00023242"/>
    </source>
</evidence>
<proteinExistence type="inferred from homology"/>
<sequence>MFRVPESSDPPSTPDRRSHQGHPSTTPAGPPPSTRAFEPSFTPKAPVPSSVLGSSQYGTGALKRGYSSRQNTGAFERNRQLPSSPPQPTAQDNGSDEEDAMEEDRDIVDDSLAQISPGYNPFLSMGGSMGGIGIGNYAPSPRGKRASNLGQSFGQSARSNHADDGLDVRGFAKGLAAASGRPTLDDDDDLIVETERIVEQLSARRGTRANITNISEQLVTLWRKHGSLSEEDIGGETIGPEGDDSDVAKATFLSSLMIQLYCPPQPLGEDAETPIPKVLLDWLDANHSPSADIIRSVLDLEGGYAASETYWDAIFMALLRGRFEDVTELLRNANFGDVDTGDGYDGYSDQQLQNIETVLNQAIVLLSECPAVSSDDWDISGLRWALFRRRAEQAKEDLRDFCEGSSRNDIEQMQSSRFGRSSHQPGFSLSQSSRRAESKVPFEIYEALQDLYGQLLGHPSDLMKSSYDWLEATIAIAVWWDGNEDKSGSRRQLGGQSRPVDVTPTLAYRQRLSTAFSIVMEEEDLRDNFNSSQAVHVGLGCIFVDDAEALVGLLEGWSMPIATAFTELASAGNWFDDAATARETVENFDQSDLMVLSYGQEVGKASKKDELLSQYAELLNQKRVIRARERSINIEGWQLALRVLGRLDDAGNANTKVAALLDGVTFDSNEQVDQVLSLCNDLGFNHHAMGITEKYADSLSDSSHRYGDALLYYSRAHKFIKAKKVIDVLIASCLVQSMAYPPRSDLDERMRSFISSPKQTFTSLAATDLDAAQHLSTWLSGYATVRKFYELRDAEVLSRSDETSSQKVLSRKKDAAEALLISVASANHPIRGGLFDPSTEVVIPVDSLLVLLGEALPLLSEESSPVLSISQLFILLKAVEDLQTIGPRIYAQCEAMYQSALDHVHGSDVPSPRALLRKETSGMTASSHFSMVGSSMLDSIESGHLSEGSGVLIGRETQRGWDWRRGLKRNTKGSDVLRVLRLRLSEAVADGWSSQDSDVV</sequence>
<evidence type="ECO:0000256" key="4">
    <source>
        <dbReference type="ARBA" id="ARBA00022816"/>
    </source>
</evidence>
<dbReference type="GO" id="GO:0031965">
    <property type="term" value="C:nuclear membrane"/>
    <property type="evidence" value="ECO:0007669"/>
    <property type="project" value="UniProtKB-UniRule"/>
</dbReference>
<evidence type="ECO:0000313" key="11">
    <source>
        <dbReference type="EMBL" id="KAE9969280.1"/>
    </source>
</evidence>
<comment type="caution">
    <text evidence="13">The sequence shown here is derived from an EMBL/GenBank/DDBJ whole genome shotgun (WGS) entry which is preliminary data.</text>
</comment>
<feature type="region of interest" description="Disordered" evidence="10">
    <location>
        <begin position="414"/>
        <end position="433"/>
    </location>
</feature>
<dbReference type="Proteomes" id="UP000433883">
    <property type="component" value="Unassembled WGS sequence"/>
</dbReference>
<dbReference type="Pfam" id="PF07575">
    <property type="entry name" value="Nucleopor_Nup85"/>
    <property type="match status" value="2"/>
</dbReference>
<organism evidence="13 14">
    <name type="scientific">Venturia inaequalis</name>
    <name type="common">Apple scab fungus</name>
    <dbReference type="NCBI Taxonomy" id="5025"/>
    <lineage>
        <taxon>Eukaryota</taxon>
        <taxon>Fungi</taxon>
        <taxon>Dikarya</taxon>
        <taxon>Ascomycota</taxon>
        <taxon>Pezizomycotina</taxon>
        <taxon>Dothideomycetes</taxon>
        <taxon>Pleosporomycetidae</taxon>
        <taxon>Venturiales</taxon>
        <taxon>Venturiaceae</taxon>
        <taxon>Venturia</taxon>
    </lineage>
</organism>
<dbReference type="PANTHER" id="PTHR13373:SF21">
    <property type="entry name" value="NUCLEAR PORE COMPLEX PROTEIN NUP85"/>
    <property type="match status" value="1"/>
</dbReference>
<dbReference type="PANTHER" id="PTHR13373">
    <property type="entry name" value="FROUNT PROTEIN-RELATED"/>
    <property type="match status" value="1"/>
</dbReference>
<evidence type="ECO:0000313" key="15">
    <source>
        <dbReference type="Proteomes" id="UP000490939"/>
    </source>
</evidence>
<feature type="region of interest" description="Disordered" evidence="10">
    <location>
        <begin position="143"/>
        <end position="165"/>
    </location>
</feature>
<keyword evidence="4 9" id="KW-0509">mRNA transport</keyword>
<evidence type="ECO:0000256" key="2">
    <source>
        <dbReference type="ARBA" id="ARBA00005573"/>
    </source>
</evidence>
<keyword evidence="5 9" id="KW-0653">Protein transport</keyword>
<evidence type="ECO:0000313" key="14">
    <source>
        <dbReference type="Proteomes" id="UP000447873"/>
    </source>
</evidence>
<dbReference type="InterPro" id="IPR011502">
    <property type="entry name" value="Nucleoporin_Nup85"/>
</dbReference>
<comment type="function">
    <text evidence="9">Functions as a component of the nuclear pore complex (NPC).</text>
</comment>
<comment type="subcellular location">
    <subcellularLocation>
        <location evidence="1 9">Nucleus</location>
        <location evidence="1 9">Nuclear pore complex</location>
    </subcellularLocation>
</comment>
<gene>
    <name evidence="11" type="ORF">BLS_005434</name>
    <name evidence="12" type="ORF">EG327_008626</name>
    <name evidence="13" type="ORF">EG328_011279</name>
</gene>
<dbReference type="GO" id="GO:0006606">
    <property type="term" value="P:protein import into nucleus"/>
    <property type="evidence" value="ECO:0007669"/>
    <property type="project" value="TreeGrafter"/>
</dbReference>
<evidence type="ECO:0000256" key="9">
    <source>
        <dbReference type="RuleBase" id="RU365073"/>
    </source>
</evidence>
<feature type="compositionally biased region" description="Polar residues" evidence="10">
    <location>
        <begin position="148"/>
        <end position="159"/>
    </location>
</feature>
<evidence type="ECO:0000256" key="7">
    <source>
        <dbReference type="ARBA" id="ARBA00023132"/>
    </source>
</evidence>
<comment type="similarity">
    <text evidence="2 9">Belongs to the nucleoporin Nup85 family.</text>
</comment>
<dbReference type="EMBL" id="WNWQ01000375">
    <property type="protein sequence ID" value="KAE9969280.1"/>
    <property type="molecule type" value="Genomic_DNA"/>
</dbReference>
<dbReference type="GO" id="GO:0031080">
    <property type="term" value="C:nuclear pore outer ring"/>
    <property type="evidence" value="ECO:0007669"/>
    <property type="project" value="TreeGrafter"/>
</dbReference>
<dbReference type="GO" id="GO:0017056">
    <property type="term" value="F:structural constituent of nuclear pore"/>
    <property type="evidence" value="ECO:0007669"/>
    <property type="project" value="TreeGrafter"/>
</dbReference>
<dbReference type="Proteomes" id="UP000447873">
    <property type="component" value="Unassembled WGS sequence"/>
</dbReference>
<feature type="compositionally biased region" description="Low complexity" evidence="10">
    <location>
        <begin position="1"/>
        <end position="10"/>
    </location>
</feature>
<accession>A0A8H3V2T4</accession>
<keyword evidence="9" id="KW-0472">Membrane</keyword>
<dbReference type="GO" id="GO:0045893">
    <property type="term" value="P:positive regulation of DNA-templated transcription"/>
    <property type="evidence" value="ECO:0007669"/>
    <property type="project" value="TreeGrafter"/>
</dbReference>
<dbReference type="Proteomes" id="UP000490939">
    <property type="component" value="Unassembled WGS sequence"/>
</dbReference>
<evidence type="ECO:0000256" key="1">
    <source>
        <dbReference type="ARBA" id="ARBA00004567"/>
    </source>
</evidence>
<dbReference type="AlphaFoldDB" id="A0A8H3V2T4"/>
<dbReference type="OrthoDB" id="5422384at2759"/>